<comment type="caution">
    <text evidence="2">The sequence shown here is derived from an EMBL/GenBank/DDBJ whole genome shotgun (WGS) entry which is preliminary data.</text>
</comment>
<evidence type="ECO:0000313" key="2">
    <source>
        <dbReference type="EMBL" id="MDP9830859.1"/>
    </source>
</evidence>
<protein>
    <recommendedName>
        <fullName evidence="4">Outer membrane lipoprotein-sorting protein</fullName>
    </recommendedName>
</protein>
<dbReference type="Proteomes" id="UP001235712">
    <property type="component" value="Unassembled WGS sequence"/>
</dbReference>
<evidence type="ECO:0000256" key="1">
    <source>
        <dbReference type="SAM" id="Phobius"/>
    </source>
</evidence>
<keyword evidence="1" id="KW-1133">Transmembrane helix</keyword>
<sequence length="379" mass="39426">MDGKAVTRQVLEVGGSNRAPLERSSARRAVIAGVLVLAVAGAFAGWRMHTAAGHRATQQAAFEQAAGALAGAEGVRYQDGTFDVRITSGGAFTGTAVLRSTPTPVMRVAGETYIEASALLVNALTDSSDETRGAWVHVGPFAAARLESPFRAYADLPASPTDLADRVRRELGAGTTTFAGDLERRSYQGTDVWEADTALGPVRITADAPHRVFTVPSQLVAPDDRSVSTEGTIDVLDAATVSATNGEVADQVRDASPRVLDLAYAIALEQESGPDCFTDPAVCTAASTATVSVRPGESPADAERVRVTYSATMGTAGRKIGSCTSSPVLEVGAPETISCEHRNTARALRGADVLSYEMTSKARVFTSLDATGIIAGLTP</sequence>
<accession>A0ABT9PDR9</accession>
<evidence type="ECO:0008006" key="4">
    <source>
        <dbReference type="Google" id="ProtNLM"/>
    </source>
</evidence>
<keyword evidence="3" id="KW-1185">Reference proteome</keyword>
<reference evidence="2 3" key="1">
    <citation type="submission" date="2023-07" db="EMBL/GenBank/DDBJ databases">
        <title>Sequencing the genomes of 1000 actinobacteria strains.</title>
        <authorList>
            <person name="Klenk H.-P."/>
        </authorList>
    </citation>
    <scope>NUCLEOTIDE SEQUENCE [LARGE SCALE GENOMIC DNA]</scope>
    <source>
        <strain evidence="2 3">DSM 44388</strain>
    </source>
</reference>
<name>A0ABT9PDR9_9ACTN</name>
<feature type="transmembrane region" description="Helical" evidence="1">
    <location>
        <begin position="29"/>
        <end position="48"/>
    </location>
</feature>
<dbReference type="RefSeq" id="WP_307250075.1">
    <property type="nucleotide sequence ID" value="NZ_JAUSQZ010000001.1"/>
</dbReference>
<gene>
    <name evidence="2" type="ORF">J2S57_006608</name>
</gene>
<organism evidence="2 3">
    <name type="scientific">Kineosporia succinea</name>
    <dbReference type="NCBI Taxonomy" id="84632"/>
    <lineage>
        <taxon>Bacteria</taxon>
        <taxon>Bacillati</taxon>
        <taxon>Actinomycetota</taxon>
        <taxon>Actinomycetes</taxon>
        <taxon>Kineosporiales</taxon>
        <taxon>Kineosporiaceae</taxon>
        <taxon>Kineosporia</taxon>
    </lineage>
</organism>
<keyword evidence="1" id="KW-0472">Membrane</keyword>
<dbReference type="EMBL" id="JAUSQZ010000001">
    <property type="protein sequence ID" value="MDP9830859.1"/>
    <property type="molecule type" value="Genomic_DNA"/>
</dbReference>
<evidence type="ECO:0000313" key="3">
    <source>
        <dbReference type="Proteomes" id="UP001235712"/>
    </source>
</evidence>
<proteinExistence type="predicted"/>
<keyword evidence="1" id="KW-0812">Transmembrane</keyword>